<protein>
    <submittedName>
        <fullName evidence="1">Uncharacterized protein</fullName>
    </submittedName>
</protein>
<dbReference type="Proteomes" id="UP000441797">
    <property type="component" value="Unassembled WGS sequence"/>
</dbReference>
<proteinExistence type="predicted"/>
<evidence type="ECO:0000313" key="1">
    <source>
        <dbReference type="EMBL" id="MUL35143.1"/>
    </source>
</evidence>
<evidence type="ECO:0000313" key="2">
    <source>
        <dbReference type="Proteomes" id="UP000441797"/>
    </source>
</evidence>
<reference evidence="1 2" key="1">
    <citation type="journal article" date="2019" name="Front. Microbiol.">
        <title>Genomic Features for Desiccation Tolerance and Sugar Biosynthesis in the Extremophile Gloeocapsopsis sp. UTEX B3054.</title>
        <authorList>
            <person name="Urrejola C."/>
            <person name="Alcorta J."/>
            <person name="Salas L."/>
            <person name="Vasquez M."/>
            <person name="Polz M.F."/>
            <person name="Vicuna R."/>
            <person name="Diez B."/>
        </authorList>
    </citation>
    <scope>NUCLEOTIDE SEQUENCE [LARGE SCALE GENOMIC DNA]</scope>
    <source>
        <strain evidence="1 2">1H9</strain>
    </source>
</reference>
<comment type="caution">
    <text evidence="1">The sequence shown here is derived from an EMBL/GenBank/DDBJ whole genome shotgun (WGS) entry which is preliminary data.</text>
</comment>
<dbReference type="RefSeq" id="WP_105220173.1">
    <property type="nucleotide sequence ID" value="NZ_CAWNSU010000057.1"/>
</dbReference>
<sequence>MNPKEELIQAIERSPDDLVCALLQLLKVLQQRSPEVVSPVEQKTVLERMGGEPKQMLSVGGLSDRDRRRDLIAMRLQQKYRQDS</sequence>
<accession>A0A6N8FPE6</accession>
<dbReference type="AlphaFoldDB" id="A0A6N8FPE6"/>
<name>A0A6N8FPE6_9CHRO</name>
<gene>
    <name evidence="1" type="ORF">BWI75_01895</name>
</gene>
<dbReference type="OrthoDB" id="462675at2"/>
<organism evidence="1 2">
    <name type="scientific">Gloeocapsopsis dulcis AAB1 = 1H9</name>
    <dbReference type="NCBI Taxonomy" id="1433147"/>
    <lineage>
        <taxon>Bacteria</taxon>
        <taxon>Bacillati</taxon>
        <taxon>Cyanobacteriota</taxon>
        <taxon>Cyanophyceae</taxon>
        <taxon>Oscillatoriophycideae</taxon>
        <taxon>Chroococcales</taxon>
        <taxon>Chroococcaceae</taxon>
        <taxon>Gloeocapsopsis</taxon>
        <taxon>Gloeocapsopsis dulcis</taxon>
    </lineage>
</organism>
<dbReference type="EMBL" id="NAPY01000002">
    <property type="protein sequence ID" value="MUL35143.1"/>
    <property type="molecule type" value="Genomic_DNA"/>
</dbReference>
<keyword evidence="2" id="KW-1185">Reference proteome</keyword>